<reference evidence="1" key="2">
    <citation type="submission" date="2023-05" db="EMBL/GenBank/DDBJ databases">
        <authorList>
            <consortium name="Lawrence Berkeley National Laboratory"/>
            <person name="Steindorff A."/>
            <person name="Hensen N."/>
            <person name="Bonometti L."/>
            <person name="Westerberg I."/>
            <person name="Brannstrom I.O."/>
            <person name="Guillou S."/>
            <person name="Cros-Aarteil S."/>
            <person name="Calhoun S."/>
            <person name="Haridas S."/>
            <person name="Kuo A."/>
            <person name="Mondo S."/>
            <person name="Pangilinan J."/>
            <person name="Riley R."/>
            <person name="Labutti K."/>
            <person name="Andreopoulos B."/>
            <person name="Lipzen A."/>
            <person name="Chen C."/>
            <person name="Yanf M."/>
            <person name="Daum C."/>
            <person name="Ng V."/>
            <person name="Clum A."/>
            <person name="Ohm R."/>
            <person name="Martin F."/>
            <person name="Silar P."/>
            <person name="Natvig D."/>
            <person name="Lalanne C."/>
            <person name="Gautier V."/>
            <person name="Ament-Velasquez S.L."/>
            <person name="Kruys A."/>
            <person name="Hutchinson M.I."/>
            <person name="Powell A.J."/>
            <person name="Barry K."/>
            <person name="Miller A.N."/>
            <person name="Grigoriev I.V."/>
            <person name="Debuchy R."/>
            <person name="Gladieux P."/>
            <person name="Thoren M.H."/>
            <person name="Johannesson H."/>
        </authorList>
    </citation>
    <scope>NUCLEOTIDE SEQUENCE</scope>
    <source>
        <strain evidence="1">CBS 123565</strain>
    </source>
</reference>
<keyword evidence="2" id="KW-1185">Reference proteome</keyword>
<dbReference type="Proteomes" id="UP001304895">
    <property type="component" value="Unassembled WGS sequence"/>
</dbReference>
<gene>
    <name evidence="1" type="ORF">BT67DRAFT_439878</name>
</gene>
<protein>
    <submittedName>
        <fullName evidence="1">Uncharacterized protein</fullName>
    </submittedName>
</protein>
<comment type="caution">
    <text evidence="1">The sequence shown here is derived from an EMBL/GenBank/DDBJ whole genome shotgun (WGS) entry which is preliminary data.</text>
</comment>
<proteinExistence type="predicted"/>
<accession>A0AAN6UQ83</accession>
<dbReference type="EMBL" id="MU853403">
    <property type="protein sequence ID" value="KAK4136870.1"/>
    <property type="molecule type" value="Genomic_DNA"/>
</dbReference>
<sequence>MSVPTFWYQWIDSQRTRFLMPNTGQLRTGCPTIPPLLQARDEMLPLGVQRATPIQTQRPSPTHTYHHPGPLIPMCTAAWQIPTSGLGLTMALKPGAGLIPNPPGTTCLGPGAEFDFGPSYRQHTR</sequence>
<name>A0AAN6UQ83_9PEZI</name>
<dbReference type="AlphaFoldDB" id="A0AAN6UQ83"/>
<evidence type="ECO:0000313" key="1">
    <source>
        <dbReference type="EMBL" id="KAK4136870.1"/>
    </source>
</evidence>
<reference evidence="1" key="1">
    <citation type="journal article" date="2023" name="Mol. Phylogenet. Evol.">
        <title>Genome-scale phylogeny and comparative genomics of the fungal order Sordariales.</title>
        <authorList>
            <person name="Hensen N."/>
            <person name="Bonometti L."/>
            <person name="Westerberg I."/>
            <person name="Brannstrom I.O."/>
            <person name="Guillou S."/>
            <person name="Cros-Aarteil S."/>
            <person name="Calhoun S."/>
            <person name="Haridas S."/>
            <person name="Kuo A."/>
            <person name="Mondo S."/>
            <person name="Pangilinan J."/>
            <person name="Riley R."/>
            <person name="LaButti K."/>
            <person name="Andreopoulos B."/>
            <person name="Lipzen A."/>
            <person name="Chen C."/>
            <person name="Yan M."/>
            <person name="Daum C."/>
            <person name="Ng V."/>
            <person name="Clum A."/>
            <person name="Steindorff A."/>
            <person name="Ohm R.A."/>
            <person name="Martin F."/>
            <person name="Silar P."/>
            <person name="Natvig D.O."/>
            <person name="Lalanne C."/>
            <person name="Gautier V."/>
            <person name="Ament-Velasquez S.L."/>
            <person name="Kruys A."/>
            <person name="Hutchinson M.I."/>
            <person name="Powell A.J."/>
            <person name="Barry K."/>
            <person name="Miller A.N."/>
            <person name="Grigoriev I.V."/>
            <person name="Debuchy R."/>
            <person name="Gladieux P."/>
            <person name="Hiltunen Thoren M."/>
            <person name="Johannesson H."/>
        </authorList>
    </citation>
    <scope>NUCLEOTIDE SEQUENCE</scope>
    <source>
        <strain evidence="1">CBS 123565</strain>
    </source>
</reference>
<organism evidence="1 2">
    <name type="scientific">Trichocladium antarcticum</name>
    <dbReference type="NCBI Taxonomy" id="1450529"/>
    <lineage>
        <taxon>Eukaryota</taxon>
        <taxon>Fungi</taxon>
        <taxon>Dikarya</taxon>
        <taxon>Ascomycota</taxon>
        <taxon>Pezizomycotina</taxon>
        <taxon>Sordariomycetes</taxon>
        <taxon>Sordariomycetidae</taxon>
        <taxon>Sordariales</taxon>
        <taxon>Chaetomiaceae</taxon>
        <taxon>Trichocladium</taxon>
    </lineage>
</organism>
<evidence type="ECO:0000313" key="2">
    <source>
        <dbReference type="Proteomes" id="UP001304895"/>
    </source>
</evidence>